<feature type="binding site" evidence="12">
    <location>
        <begin position="191"/>
        <end position="194"/>
    </location>
    <ligand>
        <name>GTP</name>
        <dbReference type="ChEBI" id="CHEBI:37565"/>
    </ligand>
</feature>
<dbReference type="HAMAP" id="MF_00065">
    <property type="entry name" value="Adenylyl_sulf_kinase"/>
    <property type="match status" value="1"/>
</dbReference>
<comment type="function">
    <text evidence="12">With CysD forms the ATP sulfurylase (ATPS) that catalyzes the adenylation of sulfate producing adenosine 5'-phosphosulfate (APS) and diphosphate, the first enzymatic step in sulfur assimilation pathway. APS synthesis involves the formation of a high-energy phosphoric-sulfuric acid anhydride bond driven by GTP hydrolysis by CysN coupled to ATP hydrolysis by CysD.</text>
</comment>
<dbReference type="PRINTS" id="PR00315">
    <property type="entry name" value="ELONGATNFCT"/>
</dbReference>
<dbReference type="InterPro" id="IPR009001">
    <property type="entry name" value="Transl_elong_EF1A/Init_IF2_C"/>
</dbReference>
<dbReference type="EC" id="2.7.7.4" evidence="12"/>
<feature type="binding site" evidence="12">
    <location>
        <begin position="57"/>
        <end position="64"/>
    </location>
    <ligand>
        <name>GTP</name>
        <dbReference type="ChEBI" id="CHEBI:37565"/>
    </ligand>
</feature>
<evidence type="ECO:0000256" key="11">
    <source>
        <dbReference type="ARBA" id="ARBA00049370"/>
    </source>
</evidence>
<keyword evidence="6 12" id="KW-0548">Nucleotidyltransferase</keyword>
<dbReference type="Gene3D" id="2.40.30.10">
    <property type="entry name" value="Translation factors"/>
    <property type="match status" value="2"/>
</dbReference>
<dbReference type="EC" id="2.7.1.25" evidence="13"/>
<keyword evidence="10" id="KW-0511">Multifunctional enzyme</keyword>
<proteinExistence type="inferred from homology"/>
<keyword evidence="17" id="KW-1185">Reference proteome</keyword>
<keyword evidence="5 12" id="KW-0808">Transferase</keyword>
<accession>A0ABX9MWT2</accession>
<dbReference type="Proteomes" id="UP000266483">
    <property type="component" value="Unassembled WGS sequence"/>
</dbReference>
<dbReference type="CDD" id="cd04095">
    <property type="entry name" value="CysN_NoDQ_III"/>
    <property type="match status" value="1"/>
</dbReference>
<dbReference type="NCBIfam" id="NF003013">
    <property type="entry name" value="PRK03846.1"/>
    <property type="match status" value="1"/>
</dbReference>
<evidence type="ECO:0000256" key="6">
    <source>
        <dbReference type="ARBA" id="ARBA00022695"/>
    </source>
</evidence>
<comment type="similarity">
    <text evidence="13">Belongs to the APS kinase family.</text>
</comment>
<comment type="catalytic activity">
    <reaction evidence="1 13">
        <text>adenosine 5'-phosphosulfate + ATP = 3'-phosphoadenylyl sulfate + ADP + H(+)</text>
        <dbReference type="Rhea" id="RHEA:24152"/>
        <dbReference type="ChEBI" id="CHEBI:15378"/>
        <dbReference type="ChEBI" id="CHEBI:30616"/>
        <dbReference type="ChEBI" id="CHEBI:58243"/>
        <dbReference type="ChEBI" id="CHEBI:58339"/>
        <dbReference type="ChEBI" id="CHEBI:456216"/>
        <dbReference type="EC" id="2.7.1.25"/>
    </reaction>
</comment>
<evidence type="ECO:0000256" key="8">
    <source>
        <dbReference type="ARBA" id="ARBA00022840"/>
    </source>
</evidence>
<dbReference type="InterPro" id="IPR002891">
    <property type="entry name" value="APS"/>
</dbReference>
<evidence type="ECO:0000256" key="4">
    <source>
        <dbReference type="ARBA" id="ARBA00007237"/>
    </source>
</evidence>
<dbReference type="PANTHER" id="PTHR23115">
    <property type="entry name" value="TRANSLATION FACTOR"/>
    <property type="match status" value="1"/>
</dbReference>
<evidence type="ECO:0000256" key="10">
    <source>
        <dbReference type="ARBA" id="ARBA00023268"/>
    </source>
</evidence>
<dbReference type="HAMAP" id="MF_00062">
    <property type="entry name" value="Sulf_adenylyltr_sub1"/>
    <property type="match status" value="1"/>
</dbReference>
<dbReference type="InterPro" id="IPR044138">
    <property type="entry name" value="CysN_II"/>
</dbReference>
<feature type="compositionally biased region" description="Polar residues" evidence="14">
    <location>
        <begin position="1"/>
        <end position="13"/>
    </location>
</feature>
<feature type="binding site" evidence="13">
    <location>
        <begin position="492"/>
        <end position="499"/>
    </location>
    <ligand>
        <name>ATP</name>
        <dbReference type="ChEBI" id="CHEBI:30616"/>
    </ligand>
</feature>
<dbReference type="InterPro" id="IPR054696">
    <property type="entry name" value="GTP-eEF1A_C"/>
</dbReference>
<evidence type="ECO:0000256" key="5">
    <source>
        <dbReference type="ARBA" id="ARBA00022679"/>
    </source>
</evidence>
<feature type="domain" description="Tr-type G" evidence="15">
    <location>
        <begin position="48"/>
        <end position="264"/>
    </location>
</feature>
<dbReference type="SUPFAM" id="SSF50447">
    <property type="entry name" value="Translation proteins"/>
    <property type="match status" value="1"/>
</dbReference>
<keyword evidence="9 12" id="KW-0342">GTP-binding</keyword>
<dbReference type="Gene3D" id="3.40.50.300">
    <property type="entry name" value="P-loop containing nucleotide triphosphate hydrolases"/>
    <property type="match status" value="2"/>
</dbReference>
<comment type="function">
    <text evidence="2">APS kinase catalyzes the synthesis of activated sulfate.</text>
</comment>
<comment type="subunit">
    <text evidence="12">Heterodimer composed of CysD, the smaller subunit, and CysN.</text>
</comment>
<comment type="similarity">
    <text evidence="3">In the C-terminal section; belongs to the APS kinase family.</text>
</comment>
<reference evidence="16 17" key="1">
    <citation type="submission" date="2017-08" db="EMBL/GenBank/DDBJ databases">
        <title>Pusillimonas indicus sp. nov., a member of the family Alcaligenaceae isolated from surface seawater.</title>
        <authorList>
            <person name="Li J."/>
        </authorList>
    </citation>
    <scope>NUCLEOTIDE SEQUENCE [LARGE SCALE GENOMIC DNA]</scope>
    <source>
        <strain evidence="16 17">17-4A</strain>
    </source>
</reference>
<evidence type="ECO:0000256" key="1">
    <source>
        <dbReference type="ARBA" id="ARBA00001823"/>
    </source>
</evidence>
<dbReference type="CDD" id="cd02027">
    <property type="entry name" value="APSK"/>
    <property type="match status" value="1"/>
</dbReference>
<dbReference type="CDD" id="cd03695">
    <property type="entry name" value="CysN_NodQ_II"/>
    <property type="match status" value="1"/>
</dbReference>
<comment type="similarity">
    <text evidence="4">In the N-terminal section; belongs to the TRAFAC class translation factor GTPase superfamily. Classic translation factor GTPase family. CysN/NodQ subfamily.</text>
</comment>
<evidence type="ECO:0000256" key="13">
    <source>
        <dbReference type="HAMAP-Rule" id="MF_00065"/>
    </source>
</evidence>
<keyword evidence="7 12" id="KW-0547">Nucleotide-binding</keyword>
<dbReference type="InterPro" id="IPR009000">
    <property type="entry name" value="Transl_B-barrel_sf"/>
</dbReference>
<comment type="catalytic activity">
    <reaction evidence="11 12">
        <text>sulfate + ATP + H(+) = adenosine 5'-phosphosulfate + diphosphate</text>
        <dbReference type="Rhea" id="RHEA:18133"/>
        <dbReference type="ChEBI" id="CHEBI:15378"/>
        <dbReference type="ChEBI" id="CHEBI:16189"/>
        <dbReference type="ChEBI" id="CHEBI:30616"/>
        <dbReference type="ChEBI" id="CHEBI:33019"/>
        <dbReference type="ChEBI" id="CHEBI:58243"/>
        <dbReference type="EC" id="2.7.7.4"/>
    </reaction>
</comment>
<dbReference type="InterPro" id="IPR000795">
    <property type="entry name" value="T_Tr_GTP-bd_dom"/>
</dbReference>
<organism evidence="16 17">
    <name type="scientific">Neopusillimonas maritima</name>
    <dbReference type="NCBI Taxonomy" id="2026239"/>
    <lineage>
        <taxon>Bacteria</taxon>
        <taxon>Pseudomonadati</taxon>
        <taxon>Pseudomonadota</taxon>
        <taxon>Betaproteobacteria</taxon>
        <taxon>Burkholderiales</taxon>
        <taxon>Alcaligenaceae</taxon>
        <taxon>Neopusillimonas</taxon>
    </lineage>
</organism>
<dbReference type="GO" id="GO:0004781">
    <property type="term" value="F:sulfate adenylyltransferase (ATP) activity"/>
    <property type="evidence" value="ECO:0007669"/>
    <property type="project" value="UniProtKB-EC"/>
</dbReference>
<protein>
    <recommendedName>
        <fullName evidence="12 13">Multifunctional fusion protein</fullName>
    </recommendedName>
    <domain>
        <recommendedName>
            <fullName evidence="12">Sulfate adenylyltransferase subunit 1</fullName>
            <ecNumber evidence="12">2.7.7.4</ecNumber>
        </recommendedName>
        <alternativeName>
            <fullName evidence="12">ATP-sulfurylase large subunit</fullName>
        </alternativeName>
        <alternativeName>
            <fullName evidence="12">Sulfate adenylate transferase</fullName>
            <shortName evidence="12">SAT</shortName>
        </alternativeName>
    </domain>
    <domain>
        <recommendedName>
            <fullName evidence="13">Adenylyl-sulfate kinase</fullName>
            <ecNumber evidence="13">2.7.1.25</ecNumber>
        </recommendedName>
        <alternativeName>
            <fullName evidence="13">APS kinase</fullName>
        </alternativeName>
        <alternativeName>
            <fullName evidence="13">ATP adenosine-5'-phosphosulfate 3'-phosphotransferase</fullName>
        </alternativeName>
        <alternativeName>
            <fullName evidence="13">Adenosine-5'-phosphosulfate kinase</fullName>
        </alternativeName>
    </domain>
</protein>
<comment type="function">
    <text evidence="13">Catalyzes the synthesis of activated sulfate.</text>
</comment>
<dbReference type="NCBIfam" id="TIGR02034">
    <property type="entry name" value="CysN"/>
    <property type="match status" value="1"/>
</dbReference>
<dbReference type="PROSITE" id="PS00301">
    <property type="entry name" value="G_TR_1"/>
    <property type="match status" value="1"/>
</dbReference>
<keyword evidence="8 12" id="KW-0067">ATP-binding</keyword>
<sequence>MARSNTNSAQQKVSDGASETAKARKQTTTHTPVEYTSAADWIAQQSGHDLLRFITCGSVDDGKSTLIGRLLWESKQLFDDQLATLEADSRRHGTQGEEIDFALLVDGLAAEREQGITIDVAYRFFATQHRKFIVADTPGHEQYTRNMVTGASTADVAVLLADARQGVLTQTRRHAFLTSLVGIRHVVLAVNKMDLVNYNQATFNEIEETFKTFAQALGFESITAIPVSALKGDNMVERSAHTGWYTGPTLLGYLETVPVTRRNDQQFVLPVQWVNRPDADFRGFSGTVVAGHIEPGETVRVTASGQTANVARIVTMDGDLNKAQAGDAITLTLDTEIDASRGDILTRADTPLNTTDQFEATIVWMHDDPGLVGRSYEMKLANQWAGATLTTIKHRINVNTLAHEAARQLGLNDISVCNVALSRPVAFDTYANLPALGGFILVDRFTHATVAAGMITHSLRRAQNVHRQALSITREDRERLNGHPGKVIWFTGLSGSGKSTIANVLEKQLHEQGRRTYILDGDNIRQGLNKDLGFTEADRVENIRRIAEVAKLMMDAGLIVMTAFISPYRRERDMARELIGEERFMEVFVDTPLEVCEARDPKGLYKRARKGEIPNMTGINSAYEAPERPDVLVKTESEEMGAIVTRLAGLL</sequence>
<comment type="pathway">
    <text evidence="12">Sulfur metabolism; hydrogen sulfide biosynthesis; sulfite from sulfate: step 1/3.</text>
</comment>
<dbReference type="RefSeq" id="WP_119441819.1">
    <property type="nucleotide sequence ID" value="NZ_CP170494.1"/>
</dbReference>
<feature type="region of interest" description="Disordered" evidence="14">
    <location>
        <begin position="1"/>
        <end position="31"/>
    </location>
</feature>
<evidence type="ECO:0000256" key="9">
    <source>
        <dbReference type="ARBA" id="ARBA00023134"/>
    </source>
</evidence>
<evidence type="ECO:0000313" key="17">
    <source>
        <dbReference type="Proteomes" id="UP000266483"/>
    </source>
</evidence>
<dbReference type="NCBIfam" id="TIGR00455">
    <property type="entry name" value="apsK"/>
    <property type="match status" value="1"/>
</dbReference>
<comment type="similarity">
    <text evidence="12">Belongs to the TRAFAC class translation factor GTPase superfamily. Classic translation factor GTPase family. CysN/NodQ subfamily.</text>
</comment>
<dbReference type="InterPro" id="IPR059117">
    <property type="entry name" value="APS_kinase_dom"/>
</dbReference>
<dbReference type="SUPFAM" id="SSF52540">
    <property type="entry name" value="P-loop containing nucleoside triphosphate hydrolases"/>
    <property type="match status" value="2"/>
</dbReference>
<dbReference type="InterPro" id="IPR041757">
    <property type="entry name" value="CysN_GTP-bd"/>
</dbReference>
<dbReference type="EMBL" id="NQOU01000002">
    <property type="protein sequence ID" value="RII83445.1"/>
    <property type="molecule type" value="Genomic_DNA"/>
</dbReference>
<dbReference type="InterPro" id="IPR044139">
    <property type="entry name" value="CysN_NoDQ_III"/>
</dbReference>
<feature type="active site" description="Phosphoserine intermediate" evidence="13">
    <location>
        <position position="566"/>
    </location>
</feature>
<gene>
    <name evidence="13" type="primary">cysC</name>
    <name evidence="12" type="synonym">cysN</name>
    <name evidence="16" type="ORF">CJO09_07555</name>
</gene>
<feature type="binding site" evidence="12">
    <location>
        <begin position="136"/>
        <end position="140"/>
    </location>
    <ligand>
        <name>GTP</name>
        <dbReference type="ChEBI" id="CHEBI:37565"/>
    </ligand>
</feature>
<evidence type="ECO:0000313" key="16">
    <source>
        <dbReference type="EMBL" id="RII83445.1"/>
    </source>
</evidence>
<dbReference type="Pfam" id="PF00009">
    <property type="entry name" value="GTP_EFTU"/>
    <property type="match status" value="1"/>
</dbReference>
<dbReference type="NCBIfam" id="NF004035">
    <property type="entry name" value="PRK05506.1"/>
    <property type="match status" value="1"/>
</dbReference>
<keyword evidence="13 16" id="KW-0418">Kinase</keyword>
<dbReference type="NCBIfam" id="NF003478">
    <property type="entry name" value="PRK05124.1"/>
    <property type="match status" value="1"/>
</dbReference>
<comment type="caution">
    <text evidence="16">The sequence shown here is derived from an EMBL/GenBank/DDBJ whole genome shotgun (WGS) entry which is preliminary data.</text>
</comment>
<dbReference type="Pfam" id="PF01583">
    <property type="entry name" value="APS_kinase"/>
    <property type="match status" value="1"/>
</dbReference>
<evidence type="ECO:0000256" key="7">
    <source>
        <dbReference type="ARBA" id="ARBA00022741"/>
    </source>
</evidence>
<dbReference type="SUPFAM" id="SSF50465">
    <property type="entry name" value="EF-Tu/eEF-1alpha/eIF2-gamma C-terminal domain"/>
    <property type="match status" value="1"/>
</dbReference>
<dbReference type="GO" id="GO:0004020">
    <property type="term" value="F:adenylylsulfate kinase activity"/>
    <property type="evidence" value="ECO:0007669"/>
    <property type="project" value="UniProtKB-EC"/>
</dbReference>
<dbReference type="PROSITE" id="PS51722">
    <property type="entry name" value="G_TR_2"/>
    <property type="match status" value="1"/>
</dbReference>
<evidence type="ECO:0000256" key="2">
    <source>
        <dbReference type="ARBA" id="ARBA00002357"/>
    </source>
</evidence>
<dbReference type="CDD" id="cd04166">
    <property type="entry name" value="CysN_ATPS"/>
    <property type="match status" value="1"/>
</dbReference>
<evidence type="ECO:0000256" key="12">
    <source>
        <dbReference type="HAMAP-Rule" id="MF_00062"/>
    </source>
</evidence>
<keyword evidence="13" id="KW-0597">Phosphoprotein</keyword>
<dbReference type="InterPro" id="IPR031157">
    <property type="entry name" value="G_TR_CS"/>
</dbReference>
<comment type="pathway">
    <text evidence="13">Sulfur metabolism; hydrogen sulfide biosynthesis; sulfite from sulfate: step 2/3.</text>
</comment>
<name>A0ABX9MWT2_9BURK</name>
<evidence type="ECO:0000256" key="3">
    <source>
        <dbReference type="ARBA" id="ARBA00005438"/>
    </source>
</evidence>
<dbReference type="Pfam" id="PF22594">
    <property type="entry name" value="GTP-eEF1A_C"/>
    <property type="match status" value="1"/>
</dbReference>
<dbReference type="InterPro" id="IPR027417">
    <property type="entry name" value="P-loop_NTPase"/>
</dbReference>
<dbReference type="InterPro" id="IPR011779">
    <property type="entry name" value="SO4_adenylTrfase_lsu"/>
</dbReference>
<evidence type="ECO:0000256" key="14">
    <source>
        <dbReference type="SAM" id="MobiDB-lite"/>
    </source>
</evidence>
<dbReference type="InterPro" id="IPR050100">
    <property type="entry name" value="TRAFAC_GTPase_members"/>
</dbReference>
<evidence type="ECO:0000259" key="15">
    <source>
        <dbReference type="PROSITE" id="PS51722"/>
    </source>
</evidence>